<sequence>MVSVGSMYNYCSVGGGGAVKTTDEIRQEAKKVSLLLVDDGFHTEEILYVLEAVRACMMSYIANSHMGTFMEAEIQSRSMQDDQEACSS</sequence>
<dbReference type="EMBL" id="LAZR01001013">
    <property type="protein sequence ID" value="KKN52558.1"/>
    <property type="molecule type" value="Genomic_DNA"/>
</dbReference>
<organism evidence="1">
    <name type="scientific">marine sediment metagenome</name>
    <dbReference type="NCBI Taxonomy" id="412755"/>
    <lineage>
        <taxon>unclassified sequences</taxon>
        <taxon>metagenomes</taxon>
        <taxon>ecological metagenomes</taxon>
    </lineage>
</organism>
<comment type="caution">
    <text evidence="1">The sequence shown here is derived from an EMBL/GenBank/DDBJ whole genome shotgun (WGS) entry which is preliminary data.</text>
</comment>
<reference evidence="1" key="1">
    <citation type="journal article" date="2015" name="Nature">
        <title>Complex archaea that bridge the gap between prokaryotes and eukaryotes.</title>
        <authorList>
            <person name="Spang A."/>
            <person name="Saw J.H."/>
            <person name="Jorgensen S.L."/>
            <person name="Zaremba-Niedzwiedzka K."/>
            <person name="Martijn J."/>
            <person name="Lind A.E."/>
            <person name="van Eijk R."/>
            <person name="Schleper C."/>
            <person name="Guy L."/>
            <person name="Ettema T.J."/>
        </authorList>
    </citation>
    <scope>NUCLEOTIDE SEQUENCE</scope>
</reference>
<name>A0A0F9UG29_9ZZZZ</name>
<accession>A0A0F9UG29</accession>
<protein>
    <submittedName>
        <fullName evidence="1">Uncharacterized protein</fullName>
    </submittedName>
</protein>
<evidence type="ECO:0000313" key="1">
    <source>
        <dbReference type="EMBL" id="KKN52558.1"/>
    </source>
</evidence>
<gene>
    <name evidence="1" type="ORF">LCGC14_0611100</name>
</gene>
<dbReference type="AlphaFoldDB" id="A0A0F9UG29"/>
<proteinExistence type="predicted"/>